<sequence>MAQRSEEDGNGSGAEECFHEAEEAQGEEVERLYQRVQLMENVIVDIFGTVSALKNAYIQLQSAHSPYNADKLRAADRLVIGELRRLSEIKHMLKGRSRAAAASANSNDRKLVEELQAGLKEKQSIIDSYDSRMQACEKELAEQHEEMERLKESLRRATSKKEKLERRLNELPRGGGGGGGAGMMNGNVSLAPPLFEQMAQAARGEAFSFAKMFIGLLKNADWDLEAAANSIQPGAVYARPIHTRFAFESYVCQRMFNGFENENFYLSGSLSSILDPGKHRHDCFLQFQDMRSIDPLELVSTTPDCLFGKFCLRKYLQIVHEKMEESFFGHLQHRNQVLGGEHPSSQFYHRFLELAKSVWLLHRLAFSFNPTASIFQVKKDTSFQSEFMESVVDLEGGGGGDLHTVGFTVMPGFRTGERSHQMPGVLNQGGGGSGGGGD</sequence>
<dbReference type="GO" id="GO:0009639">
    <property type="term" value="P:response to red or far red light"/>
    <property type="evidence" value="ECO:0007669"/>
    <property type="project" value="InterPro"/>
</dbReference>
<dbReference type="InterPro" id="IPR056813">
    <property type="entry name" value="GIL1_IRKI_C"/>
</dbReference>
<feature type="compositionally biased region" description="Gly residues" evidence="2">
    <location>
        <begin position="427"/>
        <end position="438"/>
    </location>
</feature>
<dbReference type="OMA" id="LAKSVWI"/>
<evidence type="ECO:0000256" key="2">
    <source>
        <dbReference type="SAM" id="MobiDB-lite"/>
    </source>
</evidence>
<evidence type="ECO:0000256" key="1">
    <source>
        <dbReference type="SAM" id="Coils"/>
    </source>
</evidence>
<feature type="coiled-coil region" evidence="1">
    <location>
        <begin position="119"/>
        <end position="167"/>
    </location>
</feature>
<evidence type="ECO:0000313" key="5">
    <source>
        <dbReference type="EMBL" id="EFJ09907.1"/>
    </source>
</evidence>
<dbReference type="InterPro" id="IPR040225">
    <property type="entry name" value="GIL1-like"/>
</dbReference>
<dbReference type="InterPro" id="IPR006943">
    <property type="entry name" value="DUF641_pln"/>
</dbReference>
<reference evidence="5 6" key="1">
    <citation type="journal article" date="2011" name="Science">
        <title>The Selaginella genome identifies genetic changes associated with the evolution of vascular plants.</title>
        <authorList>
            <person name="Banks J.A."/>
            <person name="Nishiyama T."/>
            <person name="Hasebe M."/>
            <person name="Bowman J.L."/>
            <person name="Gribskov M."/>
            <person name="dePamphilis C."/>
            <person name="Albert V.A."/>
            <person name="Aono N."/>
            <person name="Aoyama T."/>
            <person name="Ambrose B.A."/>
            <person name="Ashton N.W."/>
            <person name="Axtell M.J."/>
            <person name="Barker E."/>
            <person name="Barker M.S."/>
            <person name="Bennetzen J.L."/>
            <person name="Bonawitz N.D."/>
            <person name="Chapple C."/>
            <person name="Cheng C."/>
            <person name="Correa L.G."/>
            <person name="Dacre M."/>
            <person name="DeBarry J."/>
            <person name="Dreyer I."/>
            <person name="Elias M."/>
            <person name="Engstrom E.M."/>
            <person name="Estelle M."/>
            <person name="Feng L."/>
            <person name="Finet C."/>
            <person name="Floyd S.K."/>
            <person name="Frommer W.B."/>
            <person name="Fujita T."/>
            <person name="Gramzow L."/>
            <person name="Gutensohn M."/>
            <person name="Harholt J."/>
            <person name="Hattori M."/>
            <person name="Heyl A."/>
            <person name="Hirai T."/>
            <person name="Hiwatashi Y."/>
            <person name="Ishikawa M."/>
            <person name="Iwata M."/>
            <person name="Karol K.G."/>
            <person name="Koehler B."/>
            <person name="Kolukisaoglu U."/>
            <person name="Kubo M."/>
            <person name="Kurata T."/>
            <person name="Lalonde S."/>
            <person name="Li K."/>
            <person name="Li Y."/>
            <person name="Litt A."/>
            <person name="Lyons E."/>
            <person name="Manning G."/>
            <person name="Maruyama T."/>
            <person name="Michael T.P."/>
            <person name="Mikami K."/>
            <person name="Miyazaki S."/>
            <person name="Morinaga S."/>
            <person name="Murata T."/>
            <person name="Mueller-Roeber B."/>
            <person name="Nelson D.R."/>
            <person name="Obara M."/>
            <person name="Oguri Y."/>
            <person name="Olmstead R.G."/>
            <person name="Onodera N."/>
            <person name="Petersen B.L."/>
            <person name="Pils B."/>
            <person name="Prigge M."/>
            <person name="Rensing S.A."/>
            <person name="Riano-Pachon D.M."/>
            <person name="Roberts A.W."/>
            <person name="Sato Y."/>
            <person name="Scheller H.V."/>
            <person name="Schulz B."/>
            <person name="Schulz C."/>
            <person name="Shakirov E.V."/>
            <person name="Shibagaki N."/>
            <person name="Shinohara N."/>
            <person name="Shippen D.E."/>
            <person name="Soerensen I."/>
            <person name="Sotooka R."/>
            <person name="Sugimoto N."/>
            <person name="Sugita M."/>
            <person name="Sumikawa N."/>
            <person name="Tanurdzic M."/>
            <person name="Theissen G."/>
            <person name="Ulvskov P."/>
            <person name="Wakazuki S."/>
            <person name="Weng J.K."/>
            <person name="Willats W.W."/>
            <person name="Wipf D."/>
            <person name="Wolf P.G."/>
            <person name="Yang L."/>
            <person name="Zimmer A.D."/>
            <person name="Zhu Q."/>
            <person name="Mitros T."/>
            <person name="Hellsten U."/>
            <person name="Loque D."/>
            <person name="Otillar R."/>
            <person name="Salamov A."/>
            <person name="Schmutz J."/>
            <person name="Shapiro H."/>
            <person name="Lindquist E."/>
            <person name="Lucas S."/>
            <person name="Rokhsar D."/>
            <person name="Grigoriev I.V."/>
        </authorList>
    </citation>
    <scope>NUCLEOTIDE SEQUENCE [LARGE SCALE GENOMIC DNA]</scope>
</reference>
<evidence type="ECO:0000259" key="4">
    <source>
        <dbReference type="Pfam" id="PF24994"/>
    </source>
</evidence>
<dbReference type="Gramene" id="EFJ09907">
    <property type="protein sequence ID" value="EFJ09907"/>
    <property type="gene ID" value="SELMODRAFT_184343"/>
</dbReference>
<dbReference type="Pfam" id="PF04859">
    <property type="entry name" value="DUF641"/>
    <property type="match status" value="1"/>
</dbReference>
<dbReference type="InParanoid" id="D8T0H8"/>
<dbReference type="EMBL" id="GL377658">
    <property type="protein sequence ID" value="EFJ09907.1"/>
    <property type="molecule type" value="Genomic_DNA"/>
</dbReference>
<dbReference type="HOGENOM" id="CLU_027301_0_1_1"/>
<protein>
    <submittedName>
        <fullName evidence="5">Uncharacterized protein</fullName>
    </submittedName>
</protein>
<feature type="region of interest" description="Disordered" evidence="2">
    <location>
        <begin position="417"/>
        <end position="438"/>
    </location>
</feature>
<feature type="domain" description="GIL1/IRKI C-terminal" evidence="4">
    <location>
        <begin position="374"/>
        <end position="417"/>
    </location>
</feature>
<dbReference type="AlphaFoldDB" id="D8T0H8"/>
<name>D8T0H8_SELML</name>
<evidence type="ECO:0000259" key="3">
    <source>
        <dbReference type="Pfam" id="PF04859"/>
    </source>
</evidence>
<keyword evidence="6" id="KW-1185">Reference proteome</keyword>
<dbReference type="Pfam" id="PF24994">
    <property type="entry name" value="GIL1_IRKI_C"/>
    <property type="match status" value="1"/>
</dbReference>
<dbReference type="Proteomes" id="UP000001514">
    <property type="component" value="Unassembled WGS sequence"/>
</dbReference>
<accession>D8T0H8</accession>
<dbReference type="FunCoup" id="D8T0H8">
    <property type="interactions" value="2072"/>
</dbReference>
<dbReference type="eggNOG" id="ENOG502QUIT">
    <property type="taxonomic scope" value="Eukaryota"/>
</dbReference>
<evidence type="ECO:0000313" key="6">
    <source>
        <dbReference type="Proteomes" id="UP000001514"/>
    </source>
</evidence>
<feature type="domain" description="DUF641" evidence="3">
    <location>
        <begin position="34"/>
        <end position="167"/>
    </location>
</feature>
<feature type="region of interest" description="Disordered" evidence="2">
    <location>
        <begin position="1"/>
        <end position="21"/>
    </location>
</feature>
<organism evidence="6">
    <name type="scientific">Selaginella moellendorffii</name>
    <name type="common">Spikemoss</name>
    <dbReference type="NCBI Taxonomy" id="88036"/>
    <lineage>
        <taxon>Eukaryota</taxon>
        <taxon>Viridiplantae</taxon>
        <taxon>Streptophyta</taxon>
        <taxon>Embryophyta</taxon>
        <taxon>Tracheophyta</taxon>
        <taxon>Lycopodiopsida</taxon>
        <taxon>Selaginellales</taxon>
        <taxon>Selaginellaceae</taxon>
        <taxon>Selaginella</taxon>
    </lineage>
</organism>
<dbReference type="GO" id="GO:0009959">
    <property type="term" value="P:negative gravitropism"/>
    <property type="evidence" value="ECO:0007669"/>
    <property type="project" value="InterPro"/>
</dbReference>
<proteinExistence type="predicted"/>
<dbReference type="PANTHER" id="PTHR31161">
    <property type="entry name" value="PROTEIN GRAVITROPIC IN THE LIGHT 1"/>
    <property type="match status" value="1"/>
</dbReference>
<dbReference type="KEGG" id="smo:SELMODRAFT_184343"/>
<gene>
    <name evidence="5" type="ORF">SELMODRAFT_184343</name>
</gene>
<keyword evidence="1" id="KW-0175">Coiled coil</keyword>